<dbReference type="EMBL" id="MT142526">
    <property type="protein sequence ID" value="QJA84243.1"/>
    <property type="molecule type" value="Genomic_DNA"/>
</dbReference>
<dbReference type="EMBL" id="MT144020">
    <property type="protein sequence ID" value="QJA46740.1"/>
    <property type="molecule type" value="Genomic_DNA"/>
</dbReference>
<feature type="domain" description="YopX protein" evidence="1">
    <location>
        <begin position="17"/>
        <end position="136"/>
    </location>
</feature>
<protein>
    <submittedName>
        <fullName evidence="2">Putative YopX protein</fullName>
    </submittedName>
</protein>
<dbReference type="InterPro" id="IPR010024">
    <property type="entry name" value="CHP16711"/>
</dbReference>
<evidence type="ECO:0000313" key="4">
    <source>
        <dbReference type="EMBL" id="QJA84243.1"/>
    </source>
</evidence>
<gene>
    <name evidence="4" type="ORF">MM415A00215_0037</name>
    <name evidence="3" type="ORF">MM415B00223_0015</name>
    <name evidence="2" type="ORF">TM448A00522_0010</name>
    <name evidence="5" type="ORF">TM448B00399_0036</name>
</gene>
<dbReference type="InterPro" id="IPR023385">
    <property type="entry name" value="YopX-like_C"/>
</dbReference>
<dbReference type="InterPro" id="IPR019096">
    <property type="entry name" value="YopX_protein"/>
</dbReference>
<dbReference type="EMBL" id="MT144617">
    <property type="protein sequence ID" value="QJH95345.1"/>
    <property type="molecule type" value="Genomic_DNA"/>
</dbReference>
<dbReference type="SUPFAM" id="SSF159006">
    <property type="entry name" value="YopX-like"/>
    <property type="match status" value="1"/>
</dbReference>
<organism evidence="2">
    <name type="scientific">viral metagenome</name>
    <dbReference type="NCBI Taxonomy" id="1070528"/>
    <lineage>
        <taxon>unclassified sequences</taxon>
        <taxon>metagenomes</taxon>
        <taxon>organismal metagenomes</taxon>
    </lineage>
</organism>
<dbReference type="Gene3D" id="2.30.30.290">
    <property type="entry name" value="YopX-like domains"/>
    <property type="match status" value="1"/>
</dbReference>
<evidence type="ECO:0000313" key="5">
    <source>
        <dbReference type="EMBL" id="QJH95345.1"/>
    </source>
</evidence>
<dbReference type="EMBL" id="MT141571">
    <property type="protein sequence ID" value="QJA67428.1"/>
    <property type="molecule type" value="Genomic_DNA"/>
</dbReference>
<dbReference type="NCBIfam" id="TIGR01671">
    <property type="entry name" value="phage_TIGR01671"/>
    <property type="match status" value="1"/>
</dbReference>
<dbReference type="Pfam" id="PF09643">
    <property type="entry name" value="YopX"/>
    <property type="match status" value="1"/>
</dbReference>
<reference evidence="2" key="1">
    <citation type="submission" date="2020-03" db="EMBL/GenBank/DDBJ databases">
        <title>The deep terrestrial virosphere.</title>
        <authorList>
            <person name="Holmfeldt K."/>
            <person name="Nilsson E."/>
            <person name="Simone D."/>
            <person name="Lopez-Fernandez M."/>
            <person name="Wu X."/>
            <person name="de Brujin I."/>
            <person name="Lundin D."/>
            <person name="Andersson A."/>
            <person name="Bertilsson S."/>
            <person name="Dopson M."/>
        </authorList>
    </citation>
    <scope>NUCLEOTIDE SEQUENCE</scope>
    <source>
        <strain evidence="4">MM415A00215</strain>
        <strain evidence="3">MM415B00223</strain>
        <strain evidence="2">TM448A00522</strain>
        <strain evidence="5">TM448B00399</strain>
    </source>
</reference>
<accession>A0A6H1ZHR6</accession>
<dbReference type="AlphaFoldDB" id="A0A6H1ZHR6"/>
<evidence type="ECO:0000259" key="1">
    <source>
        <dbReference type="Pfam" id="PF09643"/>
    </source>
</evidence>
<evidence type="ECO:0000313" key="2">
    <source>
        <dbReference type="EMBL" id="QJA46740.1"/>
    </source>
</evidence>
<evidence type="ECO:0000313" key="3">
    <source>
        <dbReference type="EMBL" id="QJA67428.1"/>
    </source>
</evidence>
<proteinExistence type="predicted"/>
<sequence>MGHYKLAKQDVIMIEIKFRVWDKKEKKFLSGGDWIEYAITLDGCLIEAHETRGTDRLNLDDYSIEQYIGLPDKDGREIYEEDIVNIFEGNKSFRAKIEYGSGCFNLVSLKGYTYSPVGFCAHEIEVIGNIHQNPELWSSHDTRTDERIGTGNE</sequence>
<name>A0A6H1ZHR6_9ZZZZ</name>